<accession>A0A0F9NUU6</accession>
<proteinExistence type="predicted"/>
<dbReference type="EMBL" id="LAZR01003132">
    <property type="protein sequence ID" value="KKN21619.1"/>
    <property type="molecule type" value="Genomic_DNA"/>
</dbReference>
<name>A0A0F9NUU6_9ZZZZ</name>
<evidence type="ECO:0000313" key="1">
    <source>
        <dbReference type="EMBL" id="KKN21619.1"/>
    </source>
</evidence>
<organism evidence="1">
    <name type="scientific">marine sediment metagenome</name>
    <dbReference type="NCBI Taxonomy" id="412755"/>
    <lineage>
        <taxon>unclassified sequences</taxon>
        <taxon>metagenomes</taxon>
        <taxon>ecological metagenomes</taxon>
    </lineage>
</organism>
<gene>
    <name evidence="1" type="ORF">LCGC14_0923610</name>
</gene>
<protein>
    <submittedName>
        <fullName evidence="1">Uncharacterized protein</fullName>
    </submittedName>
</protein>
<reference evidence="1" key="1">
    <citation type="journal article" date="2015" name="Nature">
        <title>Complex archaea that bridge the gap between prokaryotes and eukaryotes.</title>
        <authorList>
            <person name="Spang A."/>
            <person name="Saw J.H."/>
            <person name="Jorgensen S.L."/>
            <person name="Zaremba-Niedzwiedzka K."/>
            <person name="Martijn J."/>
            <person name="Lind A.E."/>
            <person name="van Eijk R."/>
            <person name="Schleper C."/>
            <person name="Guy L."/>
            <person name="Ettema T.J."/>
        </authorList>
    </citation>
    <scope>NUCLEOTIDE SEQUENCE</scope>
</reference>
<dbReference type="AlphaFoldDB" id="A0A0F9NUU6"/>
<sequence length="67" mass="7636">MKNAVYMLMYITNHNDEGTYKEVLGIYSSNANAHVAKNNYLNDELDGDARNIRLIVSKHIIDDKHLG</sequence>
<comment type="caution">
    <text evidence="1">The sequence shown here is derived from an EMBL/GenBank/DDBJ whole genome shotgun (WGS) entry which is preliminary data.</text>
</comment>